<dbReference type="WormBase" id="C18B10.8">
    <property type="protein sequence ID" value="CE23556"/>
    <property type="gene ID" value="WBGene00005342"/>
    <property type="gene designation" value="srh-125"/>
</dbReference>
<proteinExistence type="predicted"/>
<dbReference type="InParanoid" id="P91069"/>
<name>P91069_CAEEL</name>
<feature type="transmembrane region" description="Helical" evidence="1">
    <location>
        <begin position="201"/>
        <end position="223"/>
    </location>
</feature>
<dbReference type="CTD" id="191881"/>
<dbReference type="RefSeq" id="NP_504922.1">
    <property type="nucleotide sequence ID" value="NM_072521.1"/>
</dbReference>
<evidence type="ECO:0000256" key="1">
    <source>
        <dbReference type="SAM" id="Phobius"/>
    </source>
</evidence>
<keyword evidence="3" id="KW-1185">Reference proteome</keyword>
<dbReference type="UCSC" id="C18B10.8">
    <property type="organism name" value="c. elegans"/>
</dbReference>
<organism evidence="2 3">
    <name type="scientific">Caenorhabditis elegans</name>
    <dbReference type="NCBI Taxonomy" id="6239"/>
    <lineage>
        <taxon>Eukaryota</taxon>
        <taxon>Metazoa</taxon>
        <taxon>Ecdysozoa</taxon>
        <taxon>Nematoda</taxon>
        <taxon>Chromadorea</taxon>
        <taxon>Rhabditida</taxon>
        <taxon>Rhabditina</taxon>
        <taxon>Rhabditomorpha</taxon>
        <taxon>Rhabditoidea</taxon>
        <taxon>Rhabditidae</taxon>
        <taxon>Peloderinae</taxon>
        <taxon>Caenorhabditis</taxon>
    </lineage>
</organism>
<feature type="transmembrane region" description="Helical" evidence="1">
    <location>
        <begin position="138"/>
        <end position="157"/>
    </location>
</feature>
<keyword evidence="1" id="KW-0472">Membrane</keyword>
<dbReference type="PhylomeDB" id="P91069"/>
<dbReference type="OMA" id="ICHVIAC"/>
<feature type="transmembrane region" description="Helical" evidence="1">
    <location>
        <begin position="90"/>
        <end position="117"/>
    </location>
</feature>
<dbReference type="AlphaFoldDB" id="P91069"/>
<evidence type="ECO:0000313" key="2">
    <source>
        <dbReference type="EMBL" id="CCD63008.1"/>
    </source>
</evidence>
<dbReference type="OrthoDB" id="5845597at2759"/>
<dbReference type="FunCoup" id="P91069">
    <property type="interactions" value="252"/>
</dbReference>
<evidence type="ECO:0000313" key="4">
    <source>
        <dbReference type="WormBase" id="C18B10.8"/>
    </source>
</evidence>
<dbReference type="HOGENOM" id="CLU_042960_1_1_1"/>
<gene>
    <name evidence="2 4" type="primary">srh-125</name>
    <name evidence="4" type="ORF">C18B10.8</name>
    <name evidence="2" type="ORF">CELE_C18B10.8</name>
</gene>
<feature type="transmembrane region" description="Helical" evidence="1">
    <location>
        <begin position="275"/>
        <end position="298"/>
    </location>
</feature>
<dbReference type="eggNOG" id="ENOG502TG91">
    <property type="taxonomic scope" value="Eukaryota"/>
</dbReference>
<feature type="transmembrane region" description="Helical" evidence="1">
    <location>
        <begin position="244"/>
        <end position="269"/>
    </location>
</feature>
<protein>
    <submittedName>
        <fullName evidence="2">Serpentine Receptor, class H</fullName>
    </submittedName>
</protein>
<dbReference type="KEGG" id="cel:CELE_C18B10.8"/>
<accession>P91069</accession>
<dbReference type="STRING" id="6239.C18B10.8.1"/>
<dbReference type="InterPro" id="IPR053220">
    <property type="entry name" value="Nematode_rcpt-like_serp_H"/>
</dbReference>
<dbReference type="PANTHER" id="PTHR22941:SF303">
    <property type="entry name" value="SERPENTINE RECEPTOR, CLASS H"/>
    <property type="match status" value="1"/>
</dbReference>
<dbReference type="Pfam" id="PF10318">
    <property type="entry name" value="7TM_GPCR_Srh"/>
    <property type="match status" value="1"/>
</dbReference>
<evidence type="ECO:0000313" key="3">
    <source>
        <dbReference type="Proteomes" id="UP000001940"/>
    </source>
</evidence>
<feature type="transmembrane region" description="Helical" evidence="1">
    <location>
        <begin position="19"/>
        <end position="42"/>
    </location>
</feature>
<dbReference type="PANTHER" id="PTHR22941">
    <property type="entry name" value="SERPENTINE RECEPTOR"/>
    <property type="match status" value="1"/>
</dbReference>
<keyword evidence="1" id="KW-0812">Transmembrane</keyword>
<reference evidence="2 3" key="1">
    <citation type="journal article" date="1998" name="Science">
        <title>Genome sequence of the nematode C. elegans: a platform for investigating biology.</title>
        <authorList>
            <consortium name="The C. elegans sequencing consortium"/>
            <person name="Sulson J.E."/>
            <person name="Waterston R."/>
        </authorList>
    </citation>
    <scope>NUCLEOTIDE SEQUENCE [LARGE SCALE GENOMIC DNA]</scope>
    <source>
        <strain evidence="2 3">Bristol N2</strain>
    </source>
</reference>
<dbReference type="SMR" id="P91069"/>
<keyword evidence="1" id="KW-1133">Transmembrane helix</keyword>
<dbReference type="AGR" id="WB:WBGene00005342"/>
<dbReference type="EMBL" id="BX284605">
    <property type="protein sequence ID" value="CCD63008.1"/>
    <property type="molecule type" value="Genomic_DNA"/>
</dbReference>
<dbReference type="InterPro" id="IPR019422">
    <property type="entry name" value="7TM_GPCR_serpentine_rcpt_Srh"/>
</dbReference>
<feature type="transmembrane region" description="Helical" evidence="1">
    <location>
        <begin position="63"/>
        <end position="84"/>
    </location>
</feature>
<sequence length="327" mass="36919">MNRACSESFLQVLSFPNSLVTICHVIACFEIPFHIIGAYCIIRKTPERMKNVKLNMLIKHFSTIFMSLSMSLFIIPFMMLPALAGVPLGVFSIIGISIPVQIYLVVTGPAVTGITILALFENRFSLLTENLKWKKIRFVYISLNYLSAFLFFVYPMIQIPDQNIGRSELIASSPCLAELLGSLISSIFIITRNPLSTAVPMFIEMFFIISQVTIITILTYQCLATQKFRMSQTTYQMQNRFVKALSVQFLLFITCLGAPVGLFTFSMLLNDYNQGLNNLCIIGLSLNGSISTLSMMALHQPYREWILGFFKSGKVQQFPERSIATFH</sequence>
<dbReference type="GeneID" id="191881"/>
<dbReference type="Proteomes" id="UP000001940">
    <property type="component" value="Chromosome V"/>
</dbReference>
<keyword evidence="2" id="KW-0675">Receptor</keyword>
<dbReference type="PaxDb" id="6239-C18B10.8"/>